<feature type="region of interest" description="Disordered" evidence="1">
    <location>
        <begin position="37"/>
        <end position="58"/>
    </location>
</feature>
<dbReference type="Proteomes" id="UP001217485">
    <property type="component" value="Unassembled WGS sequence"/>
</dbReference>
<comment type="caution">
    <text evidence="2">The sequence shown here is derived from an EMBL/GenBank/DDBJ whole genome shotgun (WGS) entry which is preliminary data.</text>
</comment>
<evidence type="ECO:0000313" key="2">
    <source>
        <dbReference type="EMBL" id="MDC0678430.1"/>
    </source>
</evidence>
<feature type="compositionally biased region" description="Basic residues" evidence="1">
    <location>
        <begin position="49"/>
        <end position="58"/>
    </location>
</feature>
<dbReference type="Gene3D" id="3.40.50.720">
    <property type="entry name" value="NAD(P)-binding Rossmann-like Domain"/>
    <property type="match status" value="1"/>
</dbReference>
<protein>
    <submittedName>
        <fullName evidence="2">Uncharacterized protein</fullName>
    </submittedName>
</protein>
<evidence type="ECO:0000313" key="3">
    <source>
        <dbReference type="Proteomes" id="UP001217485"/>
    </source>
</evidence>
<proteinExistence type="predicted"/>
<dbReference type="SUPFAM" id="SSF51735">
    <property type="entry name" value="NAD(P)-binding Rossmann-fold domains"/>
    <property type="match status" value="1"/>
</dbReference>
<gene>
    <name evidence="2" type="ORF">POL72_11865</name>
</gene>
<keyword evidence="3" id="KW-1185">Reference proteome</keyword>
<reference evidence="2 3" key="1">
    <citation type="submission" date="2023-01" db="EMBL/GenBank/DDBJ databases">
        <title>Minimal conservation of predation-associated metabolite biosynthetic gene clusters underscores biosynthetic potential of Myxococcota including descriptions for ten novel species: Archangium lansinium sp. nov., Myxococcus landrumus sp. nov., Nannocystis bai.</title>
        <authorList>
            <person name="Ahearne A."/>
            <person name="Stevens C."/>
            <person name="Dowd S."/>
        </authorList>
    </citation>
    <scope>NUCLEOTIDE SEQUENCE [LARGE SCALE GENOMIC DNA]</scope>
    <source>
        <strain evidence="2 3">WIWO2</strain>
    </source>
</reference>
<dbReference type="RefSeq" id="WP_272095247.1">
    <property type="nucleotide sequence ID" value="NZ_JAQNDK010000001.1"/>
</dbReference>
<organism evidence="2 3">
    <name type="scientific">Sorangium atrum</name>
    <dbReference type="NCBI Taxonomy" id="2995308"/>
    <lineage>
        <taxon>Bacteria</taxon>
        <taxon>Pseudomonadati</taxon>
        <taxon>Myxococcota</taxon>
        <taxon>Polyangia</taxon>
        <taxon>Polyangiales</taxon>
        <taxon>Polyangiaceae</taxon>
        <taxon>Sorangium</taxon>
    </lineage>
</organism>
<dbReference type="EMBL" id="JAQNDK010000001">
    <property type="protein sequence ID" value="MDC0678430.1"/>
    <property type="molecule type" value="Genomic_DNA"/>
</dbReference>
<dbReference type="InterPro" id="IPR036291">
    <property type="entry name" value="NAD(P)-bd_dom_sf"/>
</dbReference>
<evidence type="ECO:0000256" key="1">
    <source>
        <dbReference type="SAM" id="MobiDB-lite"/>
    </source>
</evidence>
<sequence>MRGKRVLIRGATSDIGKETARSLAMLGADIVLISRNAAKSASYGSACRQPRRTPRANG</sequence>
<name>A0ABT5BXU7_9BACT</name>
<accession>A0ABT5BXU7</accession>